<evidence type="ECO:0000256" key="1">
    <source>
        <dbReference type="SAM" id="SignalP"/>
    </source>
</evidence>
<dbReference type="RefSeq" id="WP_218135645.1">
    <property type="nucleotide sequence ID" value="NZ_FNDJ01000003.1"/>
</dbReference>
<organism evidence="2 3">
    <name type="scientific">Nonomuraea jiangxiensis</name>
    <dbReference type="NCBI Taxonomy" id="633440"/>
    <lineage>
        <taxon>Bacteria</taxon>
        <taxon>Bacillati</taxon>
        <taxon>Actinomycetota</taxon>
        <taxon>Actinomycetes</taxon>
        <taxon>Streptosporangiales</taxon>
        <taxon>Streptosporangiaceae</taxon>
        <taxon>Nonomuraea</taxon>
    </lineage>
</organism>
<feature type="signal peptide" evidence="1">
    <location>
        <begin position="1"/>
        <end position="24"/>
    </location>
</feature>
<reference evidence="2 3" key="1">
    <citation type="submission" date="2016-10" db="EMBL/GenBank/DDBJ databases">
        <authorList>
            <person name="de Groot N.N."/>
        </authorList>
    </citation>
    <scope>NUCLEOTIDE SEQUENCE [LARGE SCALE GENOMIC DNA]</scope>
    <source>
        <strain evidence="2 3">CGMCC 4.6533</strain>
    </source>
</reference>
<dbReference type="AlphaFoldDB" id="A0A1G8F9A8"/>
<name>A0A1G8F9A8_9ACTN</name>
<protein>
    <submittedName>
        <fullName evidence="2">Uncharacterized protein</fullName>
    </submittedName>
</protein>
<dbReference type="EMBL" id="FNDJ01000003">
    <property type="protein sequence ID" value="SDH78698.1"/>
    <property type="molecule type" value="Genomic_DNA"/>
</dbReference>
<gene>
    <name evidence="2" type="ORF">SAMN05421869_103248</name>
</gene>
<evidence type="ECO:0000313" key="2">
    <source>
        <dbReference type="EMBL" id="SDH78698.1"/>
    </source>
</evidence>
<feature type="chain" id="PRO_5011643831" evidence="1">
    <location>
        <begin position="25"/>
        <end position="378"/>
    </location>
</feature>
<keyword evidence="3" id="KW-1185">Reference proteome</keyword>
<dbReference type="Proteomes" id="UP000199202">
    <property type="component" value="Unassembled WGS sequence"/>
</dbReference>
<keyword evidence="1" id="KW-0732">Signal</keyword>
<evidence type="ECO:0000313" key="3">
    <source>
        <dbReference type="Proteomes" id="UP000199202"/>
    </source>
</evidence>
<accession>A0A1G8F9A8</accession>
<sequence length="378" mass="41601">MRKVLTFALAATASLGLITPPAVADDRRPRELPNEIYGGAWASGHVQGIAIDQRKGYMYFSFTNLLVKTDLKGNPVGSVTGFTGHLGDLDFNTRDGRVYGSLEYKAQESFYIAIFDVDRITSMNMDAQTSDVVSTVYLKEVVSDYVADMNGDGTFDGNVGNTPDHRYGCSGIDGVSFGPEFGNKHGKQRLTVAYGVYANTTRSDNDHQVLLQYDIDTWKTYEKPLTESAPHKSGPQRVDGKYFLYTGNTTYGVQNLQYDEYTGNWMMAVYKGTKPQFPNYSFFMVNGATRPKKGDIVGQPRPERGELLTLAPGGLQDAGSGVRGWEFTGEYGLISLGGGRYYVSRAGTVEENGVTKQTSHAQLYRWTGQAPTPFEKLG</sequence>
<proteinExistence type="predicted"/>